<gene>
    <name evidence="5" type="ORF">AMORRO_LOCUS14203</name>
</gene>
<dbReference type="SUPFAM" id="SSF52540">
    <property type="entry name" value="P-loop containing nucleoside triphosphate hydrolases"/>
    <property type="match status" value="1"/>
</dbReference>
<evidence type="ECO:0000256" key="1">
    <source>
        <dbReference type="ARBA" id="ARBA00022741"/>
    </source>
</evidence>
<dbReference type="PANTHER" id="PTHR10799">
    <property type="entry name" value="SNF2/RAD54 HELICASE FAMILY"/>
    <property type="match status" value="1"/>
</dbReference>
<feature type="compositionally biased region" description="Polar residues" evidence="3">
    <location>
        <begin position="60"/>
        <end position="77"/>
    </location>
</feature>
<evidence type="ECO:0000256" key="3">
    <source>
        <dbReference type="SAM" id="MobiDB-lite"/>
    </source>
</evidence>
<evidence type="ECO:0000313" key="5">
    <source>
        <dbReference type="EMBL" id="CAG8733575.1"/>
    </source>
</evidence>
<organism evidence="5 6">
    <name type="scientific">Acaulospora morrowiae</name>
    <dbReference type="NCBI Taxonomy" id="94023"/>
    <lineage>
        <taxon>Eukaryota</taxon>
        <taxon>Fungi</taxon>
        <taxon>Fungi incertae sedis</taxon>
        <taxon>Mucoromycota</taxon>
        <taxon>Glomeromycotina</taxon>
        <taxon>Glomeromycetes</taxon>
        <taxon>Diversisporales</taxon>
        <taxon>Acaulosporaceae</taxon>
        <taxon>Acaulospora</taxon>
    </lineage>
</organism>
<proteinExistence type="predicted"/>
<dbReference type="Proteomes" id="UP000789342">
    <property type="component" value="Unassembled WGS sequence"/>
</dbReference>
<dbReference type="Pfam" id="PF00176">
    <property type="entry name" value="SNF2-rel_dom"/>
    <property type="match status" value="1"/>
</dbReference>
<evidence type="ECO:0000313" key="6">
    <source>
        <dbReference type="Proteomes" id="UP000789342"/>
    </source>
</evidence>
<feature type="non-terminal residue" evidence="5">
    <location>
        <position position="263"/>
    </location>
</feature>
<feature type="domain" description="Helicase ATP-binding" evidence="4">
    <location>
        <begin position="174"/>
        <end position="263"/>
    </location>
</feature>
<evidence type="ECO:0000256" key="2">
    <source>
        <dbReference type="ARBA" id="ARBA00022840"/>
    </source>
</evidence>
<dbReference type="GO" id="GO:0005524">
    <property type="term" value="F:ATP binding"/>
    <property type="evidence" value="ECO:0007669"/>
    <property type="project" value="InterPro"/>
</dbReference>
<name>A0A9N9IF68_9GLOM</name>
<protein>
    <submittedName>
        <fullName evidence="5">18687_t:CDS:1</fullName>
    </submittedName>
</protein>
<dbReference type="AlphaFoldDB" id="A0A9N9IF68"/>
<dbReference type="OrthoDB" id="5857104at2759"/>
<accession>A0A9N9IF68</accession>
<dbReference type="InterPro" id="IPR000330">
    <property type="entry name" value="SNF2_N"/>
</dbReference>
<keyword evidence="1" id="KW-0547">Nucleotide-binding</keyword>
<reference evidence="5" key="1">
    <citation type="submission" date="2021-06" db="EMBL/GenBank/DDBJ databases">
        <authorList>
            <person name="Kallberg Y."/>
            <person name="Tangrot J."/>
            <person name="Rosling A."/>
        </authorList>
    </citation>
    <scope>NUCLEOTIDE SEQUENCE</scope>
    <source>
        <strain evidence="5">CL551</strain>
    </source>
</reference>
<dbReference type="Gene3D" id="3.40.50.10810">
    <property type="entry name" value="Tandem AAA-ATPase domain"/>
    <property type="match status" value="1"/>
</dbReference>
<keyword evidence="6" id="KW-1185">Reference proteome</keyword>
<dbReference type="InterPro" id="IPR027417">
    <property type="entry name" value="P-loop_NTPase"/>
</dbReference>
<keyword evidence="2" id="KW-0067">ATP-binding</keyword>
<evidence type="ECO:0000259" key="4">
    <source>
        <dbReference type="PROSITE" id="PS51192"/>
    </source>
</evidence>
<sequence length="263" mass="30017">MSQTMDIDLINEANALSKSEESDNPEVPVAQESDQSETPVHTSAMTPTDENVMADVRADQVSSTSEVESENDSTNSVEYKKDSIRKERKTQKLTFEQDNKDLNQNKGHCKTFSVSAWSFGSKRHRRTEKEEDEELLKDEADESADVTRVFNESPNYIKNGTMRDYQLQGLNWMISLFENGINGILADEMGLGKTLQTISFLGYLRYFRNISGPHLVVAPKSTLNNWSKEFNMWMPDFRIVVLLGNKEERAQIIADKLMPKDFQ</sequence>
<dbReference type="InterPro" id="IPR014001">
    <property type="entry name" value="Helicase_ATP-bd"/>
</dbReference>
<feature type="compositionally biased region" description="Polar residues" evidence="3">
    <location>
        <begin position="32"/>
        <end position="49"/>
    </location>
</feature>
<dbReference type="InterPro" id="IPR038718">
    <property type="entry name" value="SNF2-like_sf"/>
</dbReference>
<comment type="caution">
    <text evidence="5">The sequence shown here is derived from an EMBL/GenBank/DDBJ whole genome shotgun (WGS) entry which is preliminary data.</text>
</comment>
<dbReference type="EMBL" id="CAJVPV010027227">
    <property type="protein sequence ID" value="CAG8733575.1"/>
    <property type="molecule type" value="Genomic_DNA"/>
</dbReference>
<feature type="region of interest" description="Disordered" evidence="3">
    <location>
        <begin position="1"/>
        <end position="85"/>
    </location>
</feature>
<dbReference type="PROSITE" id="PS51192">
    <property type="entry name" value="HELICASE_ATP_BIND_1"/>
    <property type="match status" value="1"/>
</dbReference>